<accession>A0A4T0I1I3</accession>
<name>A0A4T0I1I3_WALIC</name>
<comment type="similarity">
    <text evidence="1">Belongs to the AB hydrolase superfamily. AB hydrolase 4 family.</text>
</comment>
<dbReference type="InterPro" id="IPR029058">
    <property type="entry name" value="AB_hydrolase_fold"/>
</dbReference>
<evidence type="ECO:0000256" key="1">
    <source>
        <dbReference type="ARBA" id="ARBA00010884"/>
    </source>
</evidence>
<dbReference type="GO" id="GO:0008126">
    <property type="term" value="F:acetylesterase activity"/>
    <property type="evidence" value="ECO:0007669"/>
    <property type="project" value="TreeGrafter"/>
</dbReference>
<organism evidence="4 5">
    <name type="scientific">Wallemia ichthyophaga</name>
    <dbReference type="NCBI Taxonomy" id="245174"/>
    <lineage>
        <taxon>Eukaryota</taxon>
        <taxon>Fungi</taxon>
        <taxon>Dikarya</taxon>
        <taxon>Basidiomycota</taxon>
        <taxon>Wallemiomycotina</taxon>
        <taxon>Wallemiomycetes</taxon>
        <taxon>Wallemiales</taxon>
        <taxon>Wallemiaceae</taxon>
        <taxon>Wallemia</taxon>
    </lineage>
</organism>
<evidence type="ECO:0000313" key="4">
    <source>
        <dbReference type="EMBL" id="TIB07716.1"/>
    </source>
</evidence>
<protein>
    <recommendedName>
        <fullName evidence="3">AB hydrolase-1 domain-containing protein</fullName>
    </recommendedName>
</protein>
<dbReference type="Proteomes" id="UP000306954">
    <property type="component" value="Unassembled WGS sequence"/>
</dbReference>
<dbReference type="GO" id="GO:0051792">
    <property type="term" value="P:medium-chain fatty acid biosynthetic process"/>
    <property type="evidence" value="ECO:0007669"/>
    <property type="project" value="TreeGrafter"/>
</dbReference>
<evidence type="ECO:0000259" key="3">
    <source>
        <dbReference type="Pfam" id="PF00561"/>
    </source>
</evidence>
<evidence type="ECO:0000313" key="5">
    <source>
        <dbReference type="Proteomes" id="UP000306954"/>
    </source>
</evidence>
<dbReference type="GO" id="GO:0047372">
    <property type="term" value="F:monoacylglycerol lipase activity"/>
    <property type="evidence" value="ECO:0007669"/>
    <property type="project" value="TreeGrafter"/>
</dbReference>
<dbReference type="GO" id="GO:0051793">
    <property type="term" value="P:medium-chain fatty acid catabolic process"/>
    <property type="evidence" value="ECO:0007669"/>
    <property type="project" value="TreeGrafter"/>
</dbReference>
<dbReference type="EMBL" id="SPOF01000078">
    <property type="protein sequence ID" value="TIB07716.1"/>
    <property type="molecule type" value="Genomic_DNA"/>
</dbReference>
<dbReference type="Pfam" id="PF09495">
    <property type="entry name" value="DUF2462"/>
    <property type="match status" value="1"/>
</dbReference>
<dbReference type="Gene3D" id="3.40.50.1820">
    <property type="entry name" value="alpha/beta hydrolase"/>
    <property type="match status" value="1"/>
</dbReference>
<dbReference type="InterPro" id="IPR050960">
    <property type="entry name" value="AB_hydrolase_4_sf"/>
</dbReference>
<sequence length="517" mass="57010">MAQGVTKLKSNPNTKKANNAHKASKNASVTKKGKMAIPPKKKNEVELKTNMKKLSSSINNNIEKEMVGKASSGPLHILKDKDAKGKNSYLHTMDTAVKEIFQEYNPTGWLPNGHFQTIFSTLLDTSNIDSVDYHRHTLLLRDGGNISLDIHNPGKQKVAVICHGLTGGSHESYVRTVVAQLGEDVTSIVVIARGCANTTITSPLLFSAGQTNDLRTAILYIKNLYPDVDLIAIGFSLGANIITKYCAEEGDKCPFKAAVVLSNPWDLYKGTKELEGSYLGLYFYDRAMASSMMALLNLHGHALKETHAEELALINSLKWPTVKQFEDIITCKVGGHPPDFPIPSAEAYCIWASSANYIEKIKIPFLGLNSEDDPIAFKAAWPEPADEYKTSPSNLYKCKANPLVHIYHTKHGGHMAWFEGGHPFSVFRTGPTYSDNYPAPRRWFAKPVAQLVGHLFTDNFAPAPGASEKPVRVFDGDMEWETRDPNLKEFVAYSVLTKGDEIIHGGDESKNNVSQGF</sequence>
<dbReference type="PANTHER" id="PTHR10794">
    <property type="entry name" value="ABHYDROLASE DOMAIN-CONTAINING PROTEIN"/>
    <property type="match status" value="1"/>
</dbReference>
<dbReference type="Pfam" id="PF00561">
    <property type="entry name" value="Abhydrolase_1"/>
    <property type="match status" value="1"/>
</dbReference>
<dbReference type="AlphaFoldDB" id="A0A4T0I1I3"/>
<dbReference type="SUPFAM" id="SSF53474">
    <property type="entry name" value="alpha/beta-Hydrolases"/>
    <property type="match status" value="1"/>
</dbReference>
<gene>
    <name evidence="4" type="ORF">E3P90_03938</name>
</gene>
<proteinExistence type="inferred from homology"/>
<evidence type="ECO:0000256" key="2">
    <source>
        <dbReference type="SAM" id="MobiDB-lite"/>
    </source>
</evidence>
<feature type="region of interest" description="Disordered" evidence="2">
    <location>
        <begin position="1"/>
        <end position="43"/>
    </location>
</feature>
<feature type="domain" description="AB hydrolase-1" evidence="3">
    <location>
        <begin position="160"/>
        <end position="263"/>
    </location>
</feature>
<comment type="caution">
    <text evidence="4">The sequence shown here is derived from an EMBL/GenBank/DDBJ whole genome shotgun (WGS) entry which is preliminary data.</text>
</comment>
<dbReference type="PANTHER" id="PTHR10794:SF63">
    <property type="entry name" value="ALPHA_BETA HYDROLASE 1, ISOFORM A"/>
    <property type="match status" value="1"/>
</dbReference>
<dbReference type="InterPro" id="IPR000073">
    <property type="entry name" value="AB_hydrolase_1"/>
</dbReference>
<reference evidence="4 5" key="1">
    <citation type="submission" date="2019-03" db="EMBL/GenBank/DDBJ databases">
        <title>Sequencing 23 genomes of Wallemia ichthyophaga.</title>
        <authorList>
            <person name="Gostincar C."/>
        </authorList>
    </citation>
    <scope>NUCLEOTIDE SEQUENCE [LARGE SCALE GENOMIC DNA]</scope>
    <source>
        <strain evidence="4 5">EXF-8621</strain>
    </source>
</reference>
<dbReference type="InterPro" id="IPR019034">
    <property type="entry name" value="UPF0390"/>
</dbReference>